<dbReference type="PANTHER" id="PTHR12475:SF4">
    <property type="entry name" value="PROTEIN THEM6"/>
    <property type="match status" value="1"/>
</dbReference>
<evidence type="ECO:0000313" key="4">
    <source>
        <dbReference type="EMBL" id="CAH2236111.1"/>
    </source>
</evidence>
<dbReference type="CDD" id="cd00586">
    <property type="entry name" value="4HBT"/>
    <property type="match status" value="1"/>
</dbReference>
<keyword evidence="3" id="KW-1133">Transmembrane helix</keyword>
<keyword evidence="3" id="KW-0812">Transmembrane</keyword>
<accession>A0A8S4RFP4</accession>
<dbReference type="InterPro" id="IPR051490">
    <property type="entry name" value="THEM6_lcsJ_thioesterase"/>
</dbReference>
<evidence type="ECO:0000256" key="2">
    <source>
        <dbReference type="ARBA" id="ARBA00041112"/>
    </source>
</evidence>
<dbReference type="OrthoDB" id="265761at2759"/>
<dbReference type="SUPFAM" id="SSF54637">
    <property type="entry name" value="Thioesterase/thiol ester dehydrase-isomerase"/>
    <property type="match status" value="2"/>
</dbReference>
<evidence type="ECO:0000256" key="1">
    <source>
        <dbReference type="ARBA" id="ARBA00038228"/>
    </source>
</evidence>
<sequence>MRLGGTMDGIGTFQDCDVGFKCFRMARLVREIDFARYHFYDRTGIYHRSRQSGIRSLQGSTFIISEEPLPLFVPYKIKTKLVYWDDRSLFFEHEVTTLHDNRLRCLLLSRQYGIGTCKETMAFLLKVVSLVLFLYIFWDVNYFLRMTLIIFIGRFQKKSEIKDATCIYGFCTTQDVDFYFTHMNNARYVRELDFARVHFYDRIGIYPNMKAVKGHVLQGATSIRYRRPIPIFSAYKIETKLAYWEDKSLFIEQKFITFDGFVRAIVWSRQNLVNMDTDALFRNIPGAEVRPECPDEIKHWIQAIEVSSARLKNKN</sequence>
<name>A0A8S4RFP4_9NEOP</name>
<dbReference type="InterPro" id="IPR029069">
    <property type="entry name" value="HotDog_dom_sf"/>
</dbReference>
<evidence type="ECO:0000313" key="5">
    <source>
        <dbReference type="Proteomes" id="UP000838756"/>
    </source>
</evidence>
<evidence type="ECO:0000256" key="3">
    <source>
        <dbReference type="SAM" id="Phobius"/>
    </source>
</evidence>
<feature type="transmembrane region" description="Helical" evidence="3">
    <location>
        <begin position="120"/>
        <end position="138"/>
    </location>
</feature>
<dbReference type="AlphaFoldDB" id="A0A8S4RFP4"/>
<comment type="caution">
    <text evidence="4">The sequence shown here is derived from an EMBL/GenBank/DDBJ whole genome shotgun (WGS) entry which is preliminary data.</text>
</comment>
<keyword evidence="3" id="KW-0472">Membrane</keyword>
<dbReference type="Proteomes" id="UP000838756">
    <property type="component" value="Unassembled WGS sequence"/>
</dbReference>
<dbReference type="Gene3D" id="3.10.129.10">
    <property type="entry name" value="Hotdog Thioesterase"/>
    <property type="match status" value="1"/>
</dbReference>
<dbReference type="Pfam" id="PF13279">
    <property type="entry name" value="4HBT_2"/>
    <property type="match status" value="2"/>
</dbReference>
<proteinExistence type="inferred from homology"/>
<organism evidence="4 5">
    <name type="scientific">Pararge aegeria aegeria</name>
    <dbReference type="NCBI Taxonomy" id="348720"/>
    <lineage>
        <taxon>Eukaryota</taxon>
        <taxon>Metazoa</taxon>
        <taxon>Ecdysozoa</taxon>
        <taxon>Arthropoda</taxon>
        <taxon>Hexapoda</taxon>
        <taxon>Insecta</taxon>
        <taxon>Pterygota</taxon>
        <taxon>Neoptera</taxon>
        <taxon>Endopterygota</taxon>
        <taxon>Lepidoptera</taxon>
        <taxon>Glossata</taxon>
        <taxon>Ditrysia</taxon>
        <taxon>Papilionoidea</taxon>
        <taxon>Nymphalidae</taxon>
        <taxon>Satyrinae</taxon>
        <taxon>Satyrini</taxon>
        <taxon>Parargina</taxon>
        <taxon>Pararge</taxon>
    </lineage>
</organism>
<dbReference type="PANTHER" id="PTHR12475">
    <property type="match status" value="1"/>
</dbReference>
<gene>
    <name evidence="4" type="primary">jg15107</name>
    <name evidence="4" type="ORF">PAEG_LOCUS13597</name>
</gene>
<reference evidence="4" key="1">
    <citation type="submission" date="2022-03" db="EMBL/GenBank/DDBJ databases">
        <authorList>
            <person name="Lindestad O."/>
        </authorList>
    </citation>
    <scope>NUCLEOTIDE SEQUENCE</scope>
</reference>
<dbReference type="EMBL" id="CAKXAJ010025185">
    <property type="protein sequence ID" value="CAH2236111.1"/>
    <property type="molecule type" value="Genomic_DNA"/>
</dbReference>
<keyword evidence="5" id="KW-1185">Reference proteome</keyword>
<protein>
    <recommendedName>
        <fullName evidence="2">Protein THEM6</fullName>
    </recommendedName>
</protein>
<comment type="similarity">
    <text evidence="1">Belongs to the THEM6 family.</text>
</comment>